<feature type="region of interest" description="Disordered" evidence="1">
    <location>
        <begin position="406"/>
        <end position="430"/>
    </location>
</feature>
<comment type="caution">
    <text evidence="2">The sequence shown here is derived from an EMBL/GenBank/DDBJ whole genome shotgun (WGS) entry which is preliminary data.</text>
</comment>
<dbReference type="Proteomes" id="UP000753961">
    <property type="component" value="Unassembled WGS sequence"/>
</dbReference>
<name>A0A953LEG7_9BACT</name>
<feature type="compositionally biased region" description="Basic and acidic residues" evidence="1">
    <location>
        <begin position="203"/>
        <end position="228"/>
    </location>
</feature>
<reference evidence="2" key="1">
    <citation type="submission" date="2021-06" db="EMBL/GenBank/DDBJ databases">
        <title>44 bacteria genomes isolated from Dapeng, Shenzhen.</title>
        <authorList>
            <person name="Zheng W."/>
            <person name="Yu S."/>
            <person name="Huang Y."/>
        </authorList>
    </citation>
    <scope>NUCLEOTIDE SEQUENCE</scope>
    <source>
        <strain evidence="2">DP5N28-2</strain>
    </source>
</reference>
<gene>
    <name evidence="2" type="ORF">KUV50_17435</name>
</gene>
<dbReference type="Gene3D" id="3.30.1330.60">
    <property type="entry name" value="OmpA-like domain"/>
    <property type="match status" value="1"/>
</dbReference>
<feature type="region of interest" description="Disordered" evidence="1">
    <location>
        <begin position="183"/>
        <end position="228"/>
    </location>
</feature>
<dbReference type="EMBL" id="JAHVHU010000020">
    <property type="protein sequence ID" value="MBY5959939.1"/>
    <property type="molecule type" value="Genomic_DNA"/>
</dbReference>
<evidence type="ECO:0000256" key="1">
    <source>
        <dbReference type="SAM" id="MobiDB-lite"/>
    </source>
</evidence>
<dbReference type="RefSeq" id="WP_222581475.1">
    <property type="nucleotide sequence ID" value="NZ_JAHVHU010000020.1"/>
</dbReference>
<dbReference type="AlphaFoldDB" id="A0A953LEG7"/>
<sequence>MTHNLLEIFDQEIKPALFDELKKDNLAIDEVTYQHLTIIHASILGGLIDKAKKDKGAKTIKNLLEKGNHDGAIINQIPEIFESKERLSDTKKLGNSLLAFVFDEGTDKAFEKIQHFLSEKYQTTEEDLIEANRMIAPFSLGLIGRIVHDEELNEQQVAALLLENEPHIGSRFPGLAKVLGITYTPSSEPNQDAPKEAAPNANTEEKSTSQITEKEKPEPPKEPRNSTSLSDHRLFLKLVWPWLALFAVSALSLFLLQKFQSKPVESQPDNPFNFIQSDSLIQDNERSYTLPGNTILKVTKFSITDSLLMHLSQNEGQVNDTLRFVNPAIKFQDSSAVLTPSANKELAEILSVIRSYPTLKMDIQIYYDSTFQKQKPGVVSQQVKNLTNYFTAFGINSERVRVNRSSLKTQKLSTKQDSESEMEATPEDGDSIVLEAASQPALVSDKKVALLFYNAPENPADSLNIDE</sequence>
<evidence type="ECO:0000313" key="3">
    <source>
        <dbReference type="Proteomes" id="UP000753961"/>
    </source>
</evidence>
<protein>
    <submittedName>
        <fullName evidence="2">Uncharacterized protein</fullName>
    </submittedName>
</protein>
<proteinExistence type="predicted"/>
<feature type="compositionally biased region" description="Polar residues" evidence="1">
    <location>
        <begin position="406"/>
        <end position="415"/>
    </location>
</feature>
<accession>A0A953LEG7</accession>
<dbReference type="Pfam" id="PF06078">
    <property type="entry name" value="DUF937"/>
    <property type="match status" value="1"/>
</dbReference>
<dbReference type="InterPro" id="IPR009282">
    <property type="entry name" value="DUF937"/>
</dbReference>
<dbReference type="InterPro" id="IPR036737">
    <property type="entry name" value="OmpA-like_sf"/>
</dbReference>
<organism evidence="2 3">
    <name type="scientific">Membranihabitans marinus</name>
    <dbReference type="NCBI Taxonomy" id="1227546"/>
    <lineage>
        <taxon>Bacteria</taxon>
        <taxon>Pseudomonadati</taxon>
        <taxon>Bacteroidota</taxon>
        <taxon>Saprospiria</taxon>
        <taxon>Saprospirales</taxon>
        <taxon>Saprospiraceae</taxon>
        <taxon>Membranihabitans</taxon>
    </lineage>
</organism>
<feature type="compositionally biased region" description="Acidic residues" evidence="1">
    <location>
        <begin position="419"/>
        <end position="430"/>
    </location>
</feature>
<keyword evidence="3" id="KW-1185">Reference proteome</keyword>
<evidence type="ECO:0000313" key="2">
    <source>
        <dbReference type="EMBL" id="MBY5959939.1"/>
    </source>
</evidence>